<dbReference type="STRING" id="101127.A0A1X2GG29"/>
<dbReference type="NCBIfam" id="TIGR00815">
    <property type="entry name" value="sulP"/>
    <property type="match status" value="1"/>
</dbReference>
<feature type="region of interest" description="Disordered" evidence="5">
    <location>
        <begin position="661"/>
        <end position="682"/>
    </location>
</feature>
<proteinExistence type="predicted"/>
<dbReference type="InterPro" id="IPR001902">
    <property type="entry name" value="SLC26A/SulP_fam"/>
</dbReference>
<feature type="transmembrane region" description="Helical" evidence="6">
    <location>
        <begin position="432"/>
        <end position="451"/>
    </location>
</feature>
<dbReference type="GO" id="GO:0016020">
    <property type="term" value="C:membrane"/>
    <property type="evidence" value="ECO:0007669"/>
    <property type="project" value="UniProtKB-SubCell"/>
</dbReference>
<dbReference type="PROSITE" id="PS50801">
    <property type="entry name" value="STAS"/>
    <property type="match status" value="1"/>
</dbReference>
<dbReference type="SUPFAM" id="SSF52091">
    <property type="entry name" value="SpoIIaa-like"/>
    <property type="match status" value="1"/>
</dbReference>
<evidence type="ECO:0000313" key="8">
    <source>
        <dbReference type="EMBL" id="ORX53071.1"/>
    </source>
</evidence>
<keyword evidence="4 6" id="KW-0472">Membrane</keyword>
<feature type="domain" description="STAS" evidence="7">
    <location>
        <begin position="521"/>
        <end position="640"/>
    </location>
</feature>
<comment type="subcellular location">
    <subcellularLocation>
        <location evidence="1">Membrane</location>
        <topology evidence="1">Multi-pass membrane protein</topology>
    </subcellularLocation>
</comment>
<evidence type="ECO:0000256" key="6">
    <source>
        <dbReference type="SAM" id="Phobius"/>
    </source>
</evidence>
<feature type="transmembrane region" description="Helical" evidence="6">
    <location>
        <begin position="169"/>
        <end position="188"/>
    </location>
</feature>
<keyword evidence="9" id="KW-1185">Reference proteome</keyword>
<evidence type="ECO:0000256" key="4">
    <source>
        <dbReference type="ARBA" id="ARBA00023136"/>
    </source>
</evidence>
<protein>
    <submittedName>
        <fullName evidence="8">Sulfate permease</fullName>
    </submittedName>
</protein>
<feature type="transmembrane region" description="Helical" evidence="6">
    <location>
        <begin position="222"/>
        <end position="239"/>
    </location>
</feature>
<name>A0A1X2GG29_9FUNG</name>
<feature type="compositionally biased region" description="Polar residues" evidence="5">
    <location>
        <begin position="665"/>
        <end position="682"/>
    </location>
</feature>
<reference evidence="8 9" key="1">
    <citation type="submission" date="2016-07" db="EMBL/GenBank/DDBJ databases">
        <title>Pervasive Adenine N6-methylation of Active Genes in Fungi.</title>
        <authorList>
            <consortium name="DOE Joint Genome Institute"/>
            <person name="Mondo S.J."/>
            <person name="Dannebaum R.O."/>
            <person name="Kuo R.C."/>
            <person name="Labutti K."/>
            <person name="Haridas S."/>
            <person name="Kuo A."/>
            <person name="Salamov A."/>
            <person name="Ahrendt S.R."/>
            <person name="Lipzen A."/>
            <person name="Sullivan W."/>
            <person name="Andreopoulos W.B."/>
            <person name="Clum A."/>
            <person name="Lindquist E."/>
            <person name="Daum C."/>
            <person name="Ramamoorthy G.K."/>
            <person name="Gryganskyi A."/>
            <person name="Culley D."/>
            <person name="Magnuson J.K."/>
            <person name="James T.Y."/>
            <person name="O'Malley M.A."/>
            <person name="Stajich J.E."/>
            <person name="Spatafora J.W."/>
            <person name="Visel A."/>
            <person name="Grigoriev I.V."/>
        </authorList>
    </citation>
    <scope>NUCLEOTIDE SEQUENCE [LARGE SCALE GENOMIC DNA]</scope>
    <source>
        <strain evidence="8 9">NRRL 3301</strain>
    </source>
</reference>
<evidence type="ECO:0000256" key="5">
    <source>
        <dbReference type="SAM" id="MobiDB-lite"/>
    </source>
</evidence>
<evidence type="ECO:0000256" key="2">
    <source>
        <dbReference type="ARBA" id="ARBA00022692"/>
    </source>
</evidence>
<dbReference type="Pfam" id="PF00916">
    <property type="entry name" value="Sulfate_transp"/>
    <property type="match status" value="1"/>
</dbReference>
<gene>
    <name evidence="8" type="ORF">DM01DRAFT_1336258</name>
</gene>
<keyword evidence="2 6" id="KW-0812">Transmembrane</keyword>
<evidence type="ECO:0000259" key="7">
    <source>
        <dbReference type="PROSITE" id="PS50801"/>
    </source>
</evidence>
<dbReference type="InterPro" id="IPR011547">
    <property type="entry name" value="SLC26A/SulP_dom"/>
</dbReference>
<dbReference type="AlphaFoldDB" id="A0A1X2GG29"/>
<feature type="transmembrane region" description="Helical" evidence="6">
    <location>
        <begin position="88"/>
        <end position="106"/>
    </location>
</feature>
<dbReference type="Gene3D" id="3.30.750.24">
    <property type="entry name" value="STAS domain"/>
    <property type="match status" value="1"/>
</dbReference>
<sequence>MTSSKGNEGEIIVDYDELTFRKEVEQTTKNLPRYTKDYLVGLLPIFKWIHRYNVHWLVGDLIAGITVGIVIVPQSMAYAKIAQLPPQYGLYTGFVGLCIYCLFATSKDISIGPTAVMSLLVGQTVTRITASNPDITPEQIAVAFSLFTGAIATFIGLVRLGILVDFIPAPAIAGFMTGSAITISIGQWPALFGLKSFINTQDSAYLIFGHFFQNLPKTKLDVAFGLVGLVWLYGVRYLCQYLTKRFPKYSMPLFFFSIMRNGVLVIVGTAIAYAINIGKTTSPISILKTVPSGFQAMAVPSTNVSIISDIASSLPSGVIILILEHVAIAKSFGRVNNYTINPDQEIIAIGFTNIWGAFFGAYPSTGSFSRTAIKARSGVRTPIAGVFSAAVVVLALYVLTPAFYYIPDAILAAVVIHAVVDLVSGPSYIKRLAAVSLWELFVFFAAVIITFFTTVEYGIYASVGLSILILLFRIARPRFWALGRVPLISDVPKTEPAHQRYLYVSPNHPSLGKLVEPLPRGILMCRVEESFTYPNSSYVVDRIVEYCKDQTRRGGPVPKKSERAWNDASTAASDADRQKLPILHALILDFASVNRLDSSGLQAVVDAQTALNRHAGQHVEFHFVNIVHPAIRQSLIVAGFGTQPLPGQEQHGQEILPVVPVSMDGPQQPTASQSRASSSNDIESNLDDEKFQLDHIDHDFANKTRNGSASTLSLPIPVPKDVYPFFHWSGDEAVNAATHSLSLRETIELHSIEVEQDEKH</sequence>
<dbReference type="CDD" id="cd07042">
    <property type="entry name" value="STAS_SulP_like_sulfate_transporter"/>
    <property type="match status" value="1"/>
</dbReference>
<feature type="transmembrane region" description="Helical" evidence="6">
    <location>
        <begin position="140"/>
        <end position="162"/>
    </location>
</feature>
<dbReference type="Proteomes" id="UP000242146">
    <property type="component" value="Unassembled WGS sequence"/>
</dbReference>
<feature type="transmembrane region" description="Helical" evidence="6">
    <location>
        <begin position="251"/>
        <end position="275"/>
    </location>
</feature>
<feature type="transmembrane region" description="Helical" evidence="6">
    <location>
        <begin position="403"/>
        <end position="420"/>
    </location>
</feature>
<dbReference type="InterPro" id="IPR036513">
    <property type="entry name" value="STAS_dom_sf"/>
</dbReference>
<evidence type="ECO:0000256" key="1">
    <source>
        <dbReference type="ARBA" id="ARBA00004141"/>
    </source>
</evidence>
<organism evidence="8 9">
    <name type="scientific">Hesseltinella vesiculosa</name>
    <dbReference type="NCBI Taxonomy" id="101127"/>
    <lineage>
        <taxon>Eukaryota</taxon>
        <taxon>Fungi</taxon>
        <taxon>Fungi incertae sedis</taxon>
        <taxon>Mucoromycota</taxon>
        <taxon>Mucoromycotina</taxon>
        <taxon>Mucoromycetes</taxon>
        <taxon>Mucorales</taxon>
        <taxon>Cunninghamellaceae</taxon>
        <taxon>Hesseltinella</taxon>
    </lineage>
</organism>
<feature type="transmembrane region" description="Helical" evidence="6">
    <location>
        <begin position="54"/>
        <end position="76"/>
    </location>
</feature>
<accession>A0A1X2GG29</accession>
<dbReference type="OrthoDB" id="288203at2759"/>
<feature type="transmembrane region" description="Helical" evidence="6">
    <location>
        <begin position="346"/>
        <end position="365"/>
    </location>
</feature>
<dbReference type="GO" id="GO:0055085">
    <property type="term" value="P:transmembrane transport"/>
    <property type="evidence" value="ECO:0007669"/>
    <property type="project" value="InterPro"/>
</dbReference>
<evidence type="ECO:0000313" key="9">
    <source>
        <dbReference type="Proteomes" id="UP000242146"/>
    </source>
</evidence>
<comment type="caution">
    <text evidence="8">The sequence shown here is derived from an EMBL/GenBank/DDBJ whole genome shotgun (WGS) entry which is preliminary data.</text>
</comment>
<dbReference type="EMBL" id="MCGT01000016">
    <property type="protein sequence ID" value="ORX53071.1"/>
    <property type="molecule type" value="Genomic_DNA"/>
</dbReference>
<dbReference type="InterPro" id="IPR002645">
    <property type="entry name" value="STAS_dom"/>
</dbReference>
<dbReference type="Pfam" id="PF01740">
    <property type="entry name" value="STAS"/>
    <property type="match status" value="1"/>
</dbReference>
<feature type="transmembrane region" description="Helical" evidence="6">
    <location>
        <begin position="377"/>
        <end position="397"/>
    </location>
</feature>
<evidence type="ECO:0000256" key="3">
    <source>
        <dbReference type="ARBA" id="ARBA00022989"/>
    </source>
</evidence>
<dbReference type="PANTHER" id="PTHR11814">
    <property type="entry name" value="SULFATE TRANSPORTER"/>
    <property type="match status" value="1"/>
</dbReference>
<feature type="transmembrane region" description="Helical" evidence="6">
    <location>
        <begin position="457"/>
        <end position="475"/>
    </location>
</feature>
<keyword evidence="3 6" id="KW-1133">Transmembrane helix</keyword>